<comment type="caution">
    <text evidence="5">The sequence shown here is derived from an EMBL/GenBank/DDBJ whole genome shotgun (WGS) entry which is preliminary data.</text>
</comment>
<organism evidence="5 6">
    <name type="scientific">Salipaludibacillus keqinensis</name>
    <dbReference type="NCBI Taxonomy" id="2045207"/>
    <lineage>
        <taxon>Bacteria</taxon>
        <taxon>Bacillati</taxon>
        <taxon>Bacillota</taxon>
        <taxon>Bacilli</taxon>
        <taxon>Bacillales</taxon>
        <taxon>Bacillaceae</taxon>
    </lineage>
</organism>
<evidence type="ECO:0000259" key="4">
    <source>
        <dbReference type="Pfam" id="PF08241"/>
    </source>
</evidence>
<dbReference type="CDD" id="cd02440">
    <property type="entry name" value="AdoMet_MTases"/>
    <property type="match status" value="1"/>
</dbReference>
<feature type="domain" description="Methyltransferase type 11" evidence="4">
    <location>
        <begin position="40"/>
        <end position="135"/>
    </location>
</feature>
<evidence type="ECO:0000313" key="6">
    <source>
        <dbReference type="Proteomes" id="UP000248214"/>
    </source>
</evidence>
<keyword evidence="6" id="KW-1185">Reference proteome</keyword>
<dbReference type="OrthoDB" id="9791837at2"/>
<dbReference type="AlphaFoldDB" id="A0A323TJM8"/>
<dbReference type="EMBL" id="PDOD01000001">
    <property type="protein sequence ID" value="PYZ95332.1"/>
    <property type="molecule type" value="Genomic_DNA"/>
</dbReference>
<keyword evidence="2 5" id="KW-0489">Methyltransferase</keyword>
<dbReference type="Proteomes" id="UP000248214">
    <property type="component" value="Unassembled WGS sequence"/>
</dbReference>
<proteinExistence type="inferred from homology"/>
<evidence type="ECO:0000313" key="5">
    <source>
        <dbReference type="EMBL" id="PYZ95332.1"/>
    </source>
</evidence>
<dbReference type="SUPFAM" id="SSF53335">
    <property type="entry name" value="S-adenosyl-L-methionine-dependent methyltransferases"/>
    <property type="match status" value="1"/>
</dbReference>
<dbReference type="Pfam" id="PF08241">
    <property type="entry name" value="Methyltransf_11"/>
    <property type="match status" value="1"/>
</dbReference>
<reference evidence="5 6" key="1">
    <citation type="submission" date="2017-10" db="EMBL/GenBank/DDBJ databases">
        <title>Bacillus sp. nov., a halophilic bacterium isolated from a Keqin Lake.</title>
        <authorList>
            <person name="Wang H."/>
        </authorList>
    </citation>
    <scope>NUCLEOTIDE SEQUENCE [LARGE SCALE GENOMIC DNA]</scope>
    <source>
        <strain evidence="5 6">KQ-12</strain>
    </source>
</reference>
<dbReference type="InterPro" id="IPR051052">
    <property type="entry name" value="Diverse_substrate_MTase"/>
</dbReference>
<keyword evidence="3 5" id="KW-0808">Transferase</keyword>
<dbReference type="GO" id="GO:0032259">
    <property type="term" value="P:methylation"/>
    <property type="evidence" value="ECO:0007669"/>
    <property type="project" value="UniProtKB-KW"/>
</dbReference>
<gene>
    <name evidence="5" type="ORF">CR194_03670</name>
</gene>
<dbReference type="InterPro" id="IPR013216">
    <property type="entry name" value="Methyltransf_11"/>
</dbReference>
<accession>A0A323TJM8</accession>
<evidence type="ECO:0000256" key="2">
    <source>
        <dbReference type="ARBA" id="ARBA00022603"/>
    </source>
</evidence>
<sequence length="259" mass="30057">MMIDFHDPNNRKSYTNREVDGRWLDTLQRLVGNKFVNDAVDIGCGGGIYTKALKKIGIGHVTGIDNSVSMLSEAKEFCKEEESVNFQLGSAYKTGLADNRFDLVLQRALIHHLDDLNMAFLETYRILRKDGILIVQDRTPDDCFIEGSHTHLRGYFFTLFPHLKEIELKRRYSSEAIKLSLAAAVFSHIEETKVWETKNHYFSKKAFLADLRSRKGRSILHELTNKELDQLILFMDKEVPDNIEIYDQDRWTIWKGVKR</sequence>
<protein>
    <submittedName>
        <fullName evidence="5">SAM-dependent methyltransferase</fullName>
    </submittedName>
</protein>
<dbReference type="PANTHER" id="PTHR44942:SF4">
    <property type="entry name" value="METHYLTRANSFERASE TYPE 11 DOMAIN-CONTAINING PROTEIN"/>
    <property type="match status" value="1"/>
</dbReference>
<dbReference type="GO" id="GO:0008757">
    <property type="term" value="F:S-adenosylmethionine-dependent methyltransferase activity"/>
    <property type="evidence" value="ECO:0007669"/>
    <property type="project" value="InterPro"/>
</dbReference>
<comment type="similarity">
    <text evidence="1">Belongs to the methyltransferase superfamily.</text>
</comment>
<dbReference type="Gene3D" id="3.40.50.150">
    <property type="entry name" value="Vaccinia Virus protein VP39"/>
    <property type="match status" value="1"/>
</dbReference>
<dbReference type="InterPro" id="IPR029063">
    <property type="entry name" value="SAM-dependent_MTases_sf"/>
</dbReference>
<name>A0A323TJM8_9BACI</name>
<evidence type="ECO:0000256" key="1">
    <source>
        <dbReference type="ARBA" id="ARBA00008361"/>
    </source>
</evidence>
<dbReference type="PANTHER" id="PTHR44942">
    <property type="entry name" value="METHYLTRANSF_11 DOMAIN-CONTAINING PROTEIN"/>
    <property type="match status" value="1"/>
</dbReference>
<evidence type="ECO:0000256" key="3">
    <source>
        <dbReference type="ARBA" id="ARBA00022679"/>
    </source>
</evidence>